<protein>
    <recommendedName>
        <fullName evidence="7">LCCL domain-containing protein</fullName>
    </recommendedName>
</protein>
<evidence type="ECO:0000256" key="6">
    <source>
        <dbReference type="SAM" id="MobiDB-lite"/>
    </source>
</evidence>
<keyword evidence="3" id="KW-0732">Signal</keyword>
<reference evidence="8" key="2">
    <citation type="submission" date="2025-09" db="UniProtKB">
        <authorList>
            <consortium name="Ensembl"/>
        </authorList>
    </citation>
    <scope>IDENTIFICATION</scope>
</reference>
<dbReference type="PANTHER" id="PTHR31331:SF1">
    <property type="entry name" value="CYSTEINE RICH SECRETORY PROTEIN LCCL DOMAIN CONTAINING 2"/>
    <property type="match status" value="1"/>
</dbReference>
<proteinExistence type="predicted"/>
<dbReference type="InterPro" id="IPR051957">
    <property type="entry name" value="CRISP-LCCL_domain"/>
</dbReference>
<sequence length="167" mass="18001">GHPEATAESLRPPHVSVNSRGGVRPPYPSRRANVTHDLTDLCVRTGITVIDCDLRAGNVVNHEFVVRCPPGCREKRVPVWGTGYYASISSICGAAIHSGMIPSSGGPVRVKKSSGRSNYHSSVFHNVRSLPLPNWSGSFQLSGVPHFRNSGRSHILESPQTDTATHS</sequence>
<evidence type="ECO:0000256" key="4">
    <source>
        <dbReference type="ARBA" id="ARBA00022737"/>
    </source>
</evidence>
<evidence type="ECO:0000259" key="7">
    <source>
        <dbReference type="PROSITE" id="PS50820"/>
    </source>
</evidence>
<evidence type="ECO:0000313" key="9">
    <source>
        <dbReference type="Proteomes" id="UP000694388"/>
    </source>
</evidence>
<dbReference type="PROSITE" id="PS50820">
    <property type="entry name" value="LCCL"/>
    <property type="match status" value="1"/>
</dbReference>
<keyword evidence="5" id="KW-1015">Disulfide bond</keyword>
<evidence type="ECO:0000313" key="8">
    <source>
        <dbReference type="Ensembl" id="ENSEBUP00000009224.1"/>
    </source>
</evidence>
<evidence type="ECO:0000256" key="5">
    <source>
        <dbReference type="ARBA" id="ARBA00023157"/>
    </source>
</evidence>
<evidence type="ECO:0000256" key="2">
    <source>
        <dbReference type="ARBA" id="ARBA00022525"/>
    </source>
</evidence>
<name>A0A8C4Q3C6_EPTBU</name>
<feature type="domain" description="LCCL" evidence="7">
    <location>
        <begin position="46"/>
        <end position="139"/>
    </location>
</feature>
<dbReference type="Ensembl" id="ENSEBUT00000009746.1">
    <property type="protein sequence ID" value="ENSEBUP00000009224.1"/>
    <property type="gene ID" value="ENSEBUG00000005943.1"/>
</dbReference>
<keyword evidence="9" id="KW-1185">Reference proteome</keyword>
<dbReference type="SMART" id="SM00603">
    <property type="entry name" value="LCCL"/>
    <property type="match status" value="1"/>
</dbReference>
<dbReference type="InterPro" id="IPR036609">
    <property type="entry name" value="LCCL_sf"/>
</dbReference>
<dbReference type="Pfam" id="PF03815">
    <property type="entry name" value="LCCL"/>
    <property type="match status" value="1"/>
</dbReference>
<dbReference type="AlphaFoldDB" id="A0A8C4Q3C6"/>
<evidence type="ECO:0000256" key="3">
    <source>
        <dbReference type="ARBA" id="ARBA00022729"/>
    </source>
</evidence>
<feature type="region of interest" description="Disordered" evidence="6">
    <location>
        <begin position="1"/>
        <end position="30"/>
    </location>
</feature>
<evidence type="ECO:0000256" key="1">
    <source>
        <dbReference type="ARBA" id="ARBA00004613"/>
    </source>
</evidence>
<accession>A0A8C4Q3C6</accession>
<organism evidence="8 9">
    <name type="scientific">Eptatretus burgeri</name>
    <name type="common">Inshore hagfish</name>
    <dbReference type="NCBI Taxonomy" id="7764"/>
    <lineage>
        <taxon>Eukaryota</taxon>
        <taxon>Metazoa</taxon>
        <taxon>Chordata</taxon>
        <taxon>Craniata</taxon>
        <taxon>Vertebrata</taxon>
        <taxon>Cyclostomata</taxon>
        <taxon>Myxini</taxon>
        <taxon>Myxiniformes</taxon>
        <taxon>Myxinidae</taxon>
        <taxon>Eptatretinae</taxon>
        <taxon>Eptatretus</taxon>
    </lineage>
</organism>
<dbReference type="PANTHER" id="PTHR31331">
    <property type="entry name" value="LCCL DOMAIN PROTEIN (AFU_ORTHOLOGUE AFUA_5G08630)"/>
    <property type="match status" value="1"/>
</dbReference>
<dbReference type="FunFam" id="2.170.130.20:FF:000001">
    <property type="entry name" value="Cysteine-rich secretory protein LCCL domain-containing 1"/>
    <property type="match status" value="1"/>
</dbReference>
<dbReference type="InterPro" id="IPR004043">
    <property type="entry name" value="LCCL"/>
</dbReference>
<reference evidence="8" key="1">
    <citation type="submission" date="2025-08" db="UniProtKB">
        <authorList>
            <consortium name="Ensembl"/>
        </authorList>
    </citation>
    <scope>IDENTIFICATION</scope>
</reference>
<comment type="subcellular location">
    <subcellularLocation>
        <location evidence="1">Secreted</location>
    </subcellularLocation>
</comment>
<keyword evidence="4" id="KW-0677">Repeat</keyword>
<keyword evidence="2" id="KW-0964">Secreted</keyword>
<dbReference type="Gene3D" id="2.170.130.20">
    <property type="entry name" value="LCCL-like domain"/>
    <property type="match status" value="1"/>
</dbReference>
<dbReference type="SUPFAM" id="SSF69848">
    <property type="entry name" value="LCCL domain"/>
    <property type="match status" value="1"/>
</dbReference>
<dbReference type="Proteomes" id="UP000694388">
    <property type="component" value="Unplaced"/>
</dbReference>
<dbReference type="GO" id="GO:0005576">
    <property type="term" value="C:extracellular region"/>
    <property type="evidence" value="ECO:0007669"/>
    <property type="project" value="UniProtKB-SubCell"/>
</dbReference>